<keyword evidence="2" id="KW-1185">Reference proteome</keyword>
<evidence type="ECO:0000313" key="1">
    <source>
        <dbReference type="EMBL" id="MBO2465227.1"/>
    </source>
</evidence>
<name>A0ABS3S897_9ACTN</name>
<dbReference type="NCBIfam" id="TIGR02570">
    <property type="entry name" value="cas7_GSU0053"/>
    <property type="match status" value="1"/>
</dbReference>
<dbReference type="Proteomes" id="UP000680206">
    <property type="component" value="Unassembled WGS sequence"/>
</dbReference>
<protein>
    <submittedName>
        <fullName evidence="1">Type I-U CRISPR-associated protein Cas7</fullName>
    </submittedName>
</protein>
<proteinExistence type="predicted"/>
<gene>
    <name evidence="1" type="primary">cas7u</name>
    <name evidence="1" type="ORF">J4709_47465</name>
</gene>
<dbReference type="Pfam" id="PF09617">
    <property type="entry name" value="Cas_GSU0053"/>
    <property type="match status" value="1"/>
</dbReference>
<dbReference type="EMBL" id="JAGEPF010000043">
    <property type="protein sequence ID" value="MBO2465227.1"/>
    <property type="molecule type" value="Genomic_DNA"/>
</dbReference>
<dbReference type="InterPro" id="IPR013403">
    <property type="entry name" value="CRISPR-assoc_prot_Csb1/Cas7u"/>
</dbReference>
<organism evidence="1 2">
    <name type="scientific">Actinomadura violacea</name>
    <dbReference type="NCBI Taxonomy" id="2819934"/>
    <lineage>
        <taxon>Bacteria</taxon>
        <taxon>Bacillati</taxon>
        <taxon>Actinomycetota</taxon>
        <taxon>Actinomycetes</taxon>
        <taxon>Streptosporangiales</taxon>
        <taxon>Thermomonosporaceae</taxon>
        <taxon>Actinomadura</taxon>
    </lineage>
</organism>
<sequence length="378" mass="41524">MGSAFVERLLAAVAEERVDAGVSIHGVYRPAAEDKVMPPTFPEGPYLVEGRRVGGEMRDTVVLDQVPSQANRIEEALLAARDKGRIQLPLFELKAQTTRGPVRLTSLEFPHRYADAYLRDSLVDGIRFDKSEVGKRLRQVSQEDARPLLELDPGSLIYGAWDSHRKGRWPKFARFYTSSMFGLDPKVGNRRSMRRDPMNLSGAIDDADNAETDWEFRAVGVKAKGSRLSEIGHGSALASDVPGGVVVSEGRRDAWISLGGLERVRFGDALDECVRLARATLLALALAGDRLAFDRPSVWLRSGCDLVRVSETLAFEKDGGEVEEFTLSAEQAIEAFHELRERTAASGLVMGTETIELTPFKGLADAIEHAVTKTTGED</sequence>
<reference evidence="1 2" key="1">
    <citation type="submission" date="2021-03" db="EMBL/GenBank/DDBJ databases">
        <title>Actinomadura violae sp. nov., isolated from lichen in Thailand.</title>
        <authorList>
            <person name="Kanchanasin P."/>
            <person name="Saeng-In P."/>
            <person name="Phongsopitanun W."/>
            <person name="Yuki M."/>
            <person name="Kudo T."/>
            <person name="Ohkuma M."/>
            <person name="Tanasupawat S."/>
        </authorList>
    </citation>
    <scope>NUCLEOTIDE SEQUENCE [LARGE SCALE GENOMIC DNA]</scope>
    <source>
        <strain evidence="1 2">LCR2-06</strain>
    </source>
</reference>
<evidence type="ECO:0000313" key="2">
    <source>
        <dbReference type="Proteomes" id="UP000680206"/>
    </source>
</evidence>
<accession>A0ABS3S897</accession>
<comment type="caution">
    <text evidence="1">The sequence shown here is derived from an EMBL/GenBank/DDBJ whole genome shotgun (WGS) entry which is preliminary data.</text>
</comment>